<protein>
    <submittedName>
        <fullName evidence="4">WecB/TagA/CpsF family glycosyltransferase</fullName>
    </submittedName>
</protein>
<proteinExistence type="predicted"/>
<dbReference type="PANTHER" id="PTHR34136">
    <property type="match status" value="1"/>
</dbReference>
<dbReference type="InterPro" id="IPR004629">
    <property type="entry name" value="WecG_TagA_CpsF"/>
</dbReference>
<evidence type="ECO:0000256" key="2">
    <source>
        <dbReference type="ARBA" id="ARBA00022679"/>
    </source>
</evidence>
<organism evidence="4 5">
    <name type="scientific">Halioglobus maricola</name>
    <dbReference type="NCBI Taxonomy" id="2601894"/>
    <lineage>
        <taxon>Bacteria</taxon>
        <taxon>Pseudomonadati</taxon>
        <taxon>Pseudomonadota</taxon>
        <taxon>Gammaproteobacteria</taxon>
        <taxon>Cellvibrionales</taxon>
        <taxon>Halieaceae</taxon>
        <taxon>Halioglobus</taxon>
    </lineage>
</organism>
<feature type="domain" description="STAS" evidence="3">
    <location>
        <begin position="438"/>
        <end position="496"/>
    </location>
</feature>
<sequence length="519" mass="56554">MTTTLHAPLRDCVNSLGIPVDNLSLDQVVDRMMDWARCKEGRARLVSTLNVDFLVNALGVGSGRARHPELLNVLRNSDLVTADGFPIVWLSRIMGKPLKERVCGSDLVPALAERAAQDGLSLFLLGGGEGVAARAADCLQQRYPGLAIAGTSAPYIHTAGPGLKDSAHNDQQLLAQINSSGADILLVGLGNPKQELWFNRNRRHLRVPVAIGVGGTFEFITGGVSRAPGWMQRMNIEWLYRITQDPVRLWRRYAEGLVKLALLSTPLLYARFRQQLVFAMPAKRQQPVWRWLWSSRQESLRVLPLPRYVSAEYLHVVAKELDVDDSAAALSILDFSAVRCVEMAGQEAFFTLAELQRMSEGSLQFIGMTPQLRRQLASCRVLDLVNDGDESTLGSLGARRADGSEELLCSSYALDDTTLVFLRGLMDADGLAKMGVVESLLSVVARNRCLLDLRGVNLLESSAIGALMPLLEAGEGNLFISGASANTRQMFKVAGLGKMLAFVDDSELLAAIAGEPCDA</sequence>
<reference evidence="4 5" key="1">
    <citation type="submission" date="2019-02" db="EMBL/GenBank/DDBJ databases">
        <authorList>
            <person name="Li S.-H."/>
        </authorList>
    </citation>
    <scope>NUCLEOTIDE SEQUENCE [LARGE SCALE GENOMIC DNA]</scope>
    <source>
        <strain evidence="4 5">IMCC14385</strain>
    </source>
</reference>
<dbReference type="EMBL" id="CP036422">
    <property type="protein sequence ID" value="QFU77167.1"/>
    <property type="molecule type" value="Genomic_DNA"/>
</dbReference>
<evidence type="ECO:0000313" key="5">
    <source>
        <dbReference type="Proteomes" id="UP000326287"/>
    </source>
</evidence>
<dbReference type="OrthoDB" id="9808602at2"/>
<dbReference type="InterPro" id="IPR036513">
    <property type="entry name" value="STAS_dom_sf"/>
</dbReference>
<evidence type="ECO:0000256" key="1">
    <source>
        <dbReference type="ARBA" id="ARBA00022676"/>
    </source>
</evidence>
<name>A0A5P9NN02_9GAMM</name>
<dbReference type="GO" id="GO:0016758">
    <property type="term" value="F:hexosyltransferase activity"/>
    <property type="evidence" value="ECO:0007669"/>
    <property type="project" value="TreeGrafter"/>
</dbReference>
<dbReference type="AlphaFoldDB" id="A0A5P9NN02"/>
<keyword evidence="2 4" id="KW-0808">Transferase</keyword>
<keyword evidence="1" id="KW-0328">Glycosyltransferase</keyword>
<dbReference type="PROSITE" id="PS50801">
    <property type="entry name" value="STAS"/>
    <property type="match status" value="1"/>
</dbReference>
<dbReference type="Proteomes" id="UP000326287">
    <property type="component" value="Chromosome"/>
</dbReference>
<dbReference type="RefSeq" id="WP_153240313.1">
    <property type="nucleotide sequence ID" value="NZ_CP036422.1"/>
</dbReference>
<dbReference type="Gene3D" id="3.30.750.24">
    <property type="entry name" value="STAS domain"/>
    <property type="match status" value="2"/>
</dbReference>
<dbReference type="CDD" id="cd07043">
    <property type="entry name" value="STAS_anti-anti-sigma_factors"/>
    <property type="match status" value="1"/>
</dbReference>
<accession>A0A5P9NN02</accession>
<dbReference type="InterPro" id="IPR002645">
    <property type="entry name" value="STAS_dom"/>
</dbReference>
<dbReference type="KEGG" id="halc:EY643_16720"/>
<evidence type="ECO:0000313" key="4">
    <source>
        <dbReference type="EMBL" id="QFU77167.1"/>
    </source>
</evidence>
<dbReference type="Pfam" id="PF03808">
    <property type="entry name" value="Glyco_tran_WecG"/>
    <property type="match status" value="1"/>
</dbReference>
<dbReference type="SUPFAM" id="SSF52091">
    <property type="entry name" value="SpoIIaa-like"/>
    <property type="match status" value="2"/>
</dbReference>
<dbReference type="PANTHER" id="PTHR34136:SF1">
    <property type="entry name" value="UDP-N-ACETYL-D-MANNOSAMINURONIC ACID TRANSFERASE"/>
    <property type="match status" value="1"/>
</dbReference>
<dbReference type="CDD" id="cd06533">
    <property type="entry name" value="Glyco_transf_WecG_TagA"/>
    <property type="match status" value="1"/>
</dbReference>
<dbReference type="NCBIfam" id="TIGR00696">
    <property type="entry name" value="wecG_tagA_cpsF"/>
    <property type="match status" value="1"/>
</dbReference>
<keyword evidence="5" id="KW-1185">Reference proteome</keyword>
<gene>
    <name evidence="4" type="ORF">EY643_16720</name>
</gene>
<evidence type="ECO:0000259" key="3">
    <source>
        <dbReference type="PROSITE" id="PS50801"/>
    </source>
</evidence>